<evidence type="ECO:0000256" key="3">
    <source>
        <dbReference type="PROSITE-ProRule" id="PRU00209"/>
    </source>
</evidence>
<dbReference type="VEuPathDB" id="TriTrypDB:ADEAN_000584600"/>
<dbReference type="Gene3D" id="1.20.1050.130">
    <property type="match status" value="1"/>
</dbReference>
<evidence type="ECO:0000313" key="6">
    <source>
        <dbReference type="EMBL" id="CAD2218358.1"/>
    </source>
</evidence>
<feature type="region of interest" description="Disordered" evidence="4">
    <location>
        <begin position="182"/>
        <end position="243"/>
    </location>
</feature>
<dbReference type="Gene3D" id="2.40.50.140">
    <property type="entry name" value="Nucleic acid-binding proteins"/>
    <property type="match status" value="1"/>
</dbReference>
<evidence type="ECO:0000256" key="1">
    <source>
        <dbReference type="ARBA" id="ARBA00022555"/>
    </source>
</evidence>
<name>A0A7G2CEN4_9TRYP</name>
<dbReference type="PANTHER" id="PTHR11586">
    <property type="entry name" value="TRNA-AMINOACYLATION COFACTOR ARC1 FAMILY MEMBER"/>
    <property type="match status" value="1"/>
</dbReference>
<keyword evidence="7" id="KW-1185">Reference proteome</keyword>
<feature type="domain" description="TRNA-binding" evidence="5">
    <location>
        <begin position="245"/>
        <end position="345"/>
    </location>
</feature>
<proteinExistence type="predicted"/>
<evidence type="ECO:0000259" key="5">
    <source>
        <dbReference type="PROSITE" id="PS50886"/>
    </source>
</evidence>
<dbReference type="PROSITE" id="PS50886">
    <property type="entry name" value="TRBD"/>
    <property type="match status" value="1"/>
</dbReference>
<evidence type="ECO:0000313" key="7">
    <source>
        <dbReference type="Proteomes" id="UP000515908"/>
    </source>
</evidence>
<protein>
    <submittedName>
        <fullName evidence="6">tRNA binding domain containing protein, putative</fullName>
    </submittedName>
</protein>
<dbReference type="SUPFAM" id="SSF50249">
    <property type="entry name" value="Nucleic acid-binding proteins"/>
    <property type="match status" value="1"/>
</dbReference>
<dbReference type="InterPro" id="IPR002547">
    <property type="entry name" value="tRNA-bd_dom"/>
</dbReference>
<reference evidence="6 7" key="1">
    <citation type="submission" date="2020-08" db="EMBL/GenBank/DDBJ databases">
        <authorList>
            <person name="Newling K."/>
            <person name="Davey J."/>
            <person name="Forrester S."/>
        </authorList>
    </citation>
    <scope>NUCLEOTIDE SEQUENCE [LARGE SCALE GENOMIC DNA]</scope>
    <source>
        <strain evidence="7">Crithidia deanei Carvalho (ATCC PRA-265)</strain>
    </source>
</reference>
<dbReference type="Pfam" id="PF01588">
    <property type="entry name" value="tRNA_bind"/>
    <property type="match status" value="1"/>
</dbReference>
<dbReference type="AlphaFoldDB" id="A0A7G2CEN4"/>
<evidence type="ECO:0000256" key="2">
    <source>
        <dbReference type="ARBA" id="ARBA00022884"/>
    </source>
</evidence>
<sequence>MQYLIQSHSPIAAAVRHAVVDILGVAENAVAVSGDFGVRVGEKDYFGLLPMLCTLRKNVKKEEAKAFLGAESALAATGVNQWVNIASLLSADAAECQRAGQSHRSLAKNVFSELDAALESGNLSKSFLASTQRATIADVLLYAAVHNHPEHAAVGPVTMQWSNVVHQDAYFATVKSDHVTLPEKKEATSKGGSAYVKPSEEEIARRRQEKEKAKLEKEKLKAAEGKTAAPKEEPKSKKNAAKSADISDIDIRVGKFTNVRPHPDADRLYIEDMDIGSEVRTIVSGLVDHYKVEELNDSLCLVICNMKPKPLKGVTSQGMVLCASNESHVRLVRPPAGAKPGDSIVFGDFTAPTSFLEPLSGNKMTEVLSHLHTDGEGRLAWKELIGKHSGAEVSLPEMKNCVVK</sequence>
<dbReference type="EMBL" id="LR877155">
    <property type="protein sequence ID" value="CAD2218358.1"/>
    <property type="molecule type" value="Genomic_DNA"/>
</dbReference>
<accession>A0A7G2CEN4</accession>
<dbReference type="GO" id="GO:0000049">
    <property type="term" value="F:tRNA binding"/>
    <property type="evidence" value="ECO:0007669"/>
    <property type="project" value="UniProtKB-UniRule"/>
</dbReference>
<organism evidence="6 7">
    <name type="scientific">Angomonas deanei</name>
    <dbReference type="NCBI Taxonomy" id="59799"/>
    <lineage>
        <taxon>Eukaryota</taxon>
        <taxon>Discoba</taxon>
        <taxon>Euglenozoa</taxon>
        <taxon>Kinetoplastea</taxon>
        <taxon>Metakinetoplastina</taxon>
        <taxon>Trypanosomatida</taxon>
        <taxon>Trypanosomatidae</taxon>
        <taxon>Strigomonadinae</taxon>
        <taxon>Angomonas</taxon>
    </lineage>
</organism>
<keyword evidence="2 3" id="KW-0694">RNA-binding</keyword>
<dbReference type="PANTHER" id="PTHR11586:SF33">
    <property type="entry name" value="AMINOACYL TRNA SYNTHASE COMPLEX-INTERACTING MULTIFUNCTIONAL PROTEIN 1"/>
    <property type="match status" value="1"/>
</dbReference>
<keyword evidence="1 3" id="KW-0820">tRNA-binding</keyword>
<feature type="compositionally biased region" description="Basic and acidic residues" evidence="4">
    <location>
        <begin position="198"/>
        <end position="236"/>
    </location>
</feature>
<dbReference type="Proteomes" id="UP000515908">
    <property type="component" value="Chromosome 11"/>
</dbReference>
<evidence type="ECO:0000256" key="4">
    <source>
        <dbReference type="SAM" id="MobiDB-lite"/>
    </source>
</evidence>
<dbReference type="InterPro" id="IPR051270">
    <property type="entry name" value="Tyrosine-tRNA_ligase_regulator"/>
</dbReference>
<dbReference type="CDD" id="cd02799">
    <property type="entry name" value="tRNA_bind_EMAP-II_like"/>
    <property type="match status" value="1"/>
</dbReference>
<dbReference type="InterPro" id="IPR012340">
    <property type="entry name" value="NA-bd_OB-fold"/>
</dbReference>
<gene>
    <name evidence="6" type="ORF">ADEAN_000584600</name>
</gene>